<protein>
    <submittedName>
        <fullName evidence="2">Uncharacterized protein</fullName>
    </submittedName>
</protein>
<dbReference type="AlphaFoldDB" id="A0AA39MG10"/>
<name>A0AA39MG10_9AGAR</name>
<feature type="non-terminal residue" evidence="2">
    <location>
        <position position="280"/>
    </location>
</feature>
<gene>
    <name evidence="2" type="ORF">EV421DRAFT_1846813</name>
</gene>
<dbReference type="EMBL" id="JAUEPT010000087">
    <property type="protein sequence ID" value="KAK0432932.1"/>
    <property type="molecule type" value="Genomic_DNA"/>
</dbReference>
<evidence type="ECO:0000313" key="3">
    <source>
        <dbReference type="Proteomes" id="UP001175226"/>
    </source>
</evidence>
<proteinExistence type="predicted"/>
<feature type="compositionally biased region" description="Pro residues" evidence="1">
    <location>
        <begin position="129"/>
        <end position="138"/>
    </location>
</feature>
<dbReference type="Proteomes" id="UP001175226">
    <property type="component" value="Unassembled WGS sequence"/>
</dbReference>
<keyword evidence="3" id="KW-1185">Reference proteome</keyword>
<evidence type="ECO:0000256" key="1">
    <source>
        <dbReference type="SAM" id="MobiDB-lite"/>
    </source>
</evidence>
<feature type="region of interest" description="Disordered" evidence="1">
    <location>
        <begin position="108"/>
        <end position="138"/>
    </location>
</feature>
<comment type="caution">
    <text evidence="2">The sequence shown here is derived from an EMBL/GenBank/DDBJ whole genome shotgun (WGS) entry which is preliminary data.</text>
</comment>
<accession>A0AA39MG10</accession>
<sequence length="280" mass="31035">MDNNWEGIDWSGFESFCARMLAREESLPDQGSQSFQHPECFAMDEELKISESPLPEFIELGPEWGCGATEPTASDPSDEVDLFPEAVPRNAVVKDECIGGTWHCQIDDPDRSLSLSTPTLPVDPSTSYPTPPRSLSPPPSISLVHTYVPARQPTAVAGSSTWTSYSESSNVPSPLVRNPYRALMFKDVETPSTWGSSPKKNRHPWRHTSPYPAMYCLQPGRLSNTQILNDPTFIKAISETCIQKLTAGTHIYVPIKTAKVAKRIAPLYDQNLDFAKTFFG</sequence>
<evidence type="ECO:0000313" key="2">
    <source>
        <dbReference type="EMBL" id="KAK0432932.1"/>
    </source>
</evidence>
<reference evidence="2" key="1">
    <citation type="submission" date="2023-06" db="EMBL/GenBank/DDBJ databases">
        <authorList>
            <consortium name="Lawrence Berkeley National Laboratory"/>
            <person name="Ahrendt S."/>
            <person name="Sahu N."/>
            <person name="Indic B."/>
            <person name="Wong-Bajracharya J."/>
            <person name="Merenyi Z."/>
            <person name="Ke H.-M."/>
            <person name="Monk M."/>
            <person name="Kocsube S."/>
            <person name="Drula E."/>
            <person name="Lipzen A."/>
            <person name="Balint B."/>
            <person name="Henrissat B."/>
            <person name="Andreopoulos B."/>
            <person name="Martin F.M."/>
            <person name="Harder C.B."/>
            <person name="Rigling D."/>
            <person name="Ford K.L."/>
            <person name="Foster G.D."/>
            <person name="Pangilinan J."/>
            <person name="Papanicolaou A."/>
            <person name="Barry K."/>
            <person name="LaButti K."/>
            <person name="Viragh M."/>
            <person name="Koriabine M."/>
            <person name="Yan M."/>
            <person name="Riley R."/>
            <person name="Champramary S."/>
            <person name="Plett K.L."/>
            <person name="Tsai I.J."/>
            <person name="Slot J."/>
            <person name="Sipos G."/>
            <person name="Plett J."/>
            <person name="Nagy L.G."/>
            <person name="Grigoriev I.V."/>
        </authorList>
    </citation>
    <scope>NUCLEOTIDE SEQUENCE</scope>
    <source>
        <strain evidence="2">FPL87.14</strain>
    </source>
</reference>
<organism evidence="2 3">
    <name type="scientific">Armillaria borealis</name>
    <dbReference type="NCBI Taxonomy" id="47425"/>
    <lineage>
        <taxon>Eukaryota</taxon>
        <taxon>Fungi</taxon>
        <taxon>Dikarya</taxon>
        <taxon>Basidiomycota</taxon>
        <taxon>Agaricomycotina</taxon>
        <taxon>Agaricomycetes</taxon>
        <taxon>Agaricomycetidae</taxon>
        <taxon>Agaricales</taxon>
        <taxon>Marasmiineae</taxon>
        <taxon>Physalacriaceae</taxon>
        <taxon>Armillaria</taxon>
    </lineage>
</organism>